<organism evidence="1 2">
    <name type="scientific">Paraburkholderia kururiensis</name>
    <dbReference type="NCBI Taxonomy" id="984307"/>
    <lineage>
        <taxon>Bacteria</taxon>
        <taxon>Pseudomonadati</taxon>
        <taxon>Pseudomonadota</taxon>
        <taxon>Betaproteobacteria</taxon>
        <taxon>Burkholderiales</taxon>
        <taxon>Burkholderiaceae</taxon>
        <taxon>Paraburkholderia</taxon>
    </lineage>
</organism>
<proteinExistence type="predicted"/>
<reference evidence="1 2" key="1">
    <citation type="submission" date="2023-12" db="EMBL/GenBank/DDBJ databases">
        <title>Genome sequencing and assembly of bacterial species from a model synthetic community.</title>
        <authorList>
            <person name="Hogle S.L."/>
        </authorList>
    </citation>
    <scope>NUCLEOTIDE SEQUENCE [LARGE SCALE GENOMIC DNA]</scope>
    <source>
        <strain evidence="1 2">HAMBI 2494</strain>
    </source>
</reference>
<keyword evidence="2" id="KW-1185">Reference proteome</keyword>
<evidence type="ECO:0000313" key="1">
    <source>
        <dbReference type="EMBL" id="WQD77946.1"/>
    </source>
</evidence>
<accession>A0ABZ0WKW8</accession>
<evidence type="ECO:0000313" key="2">
    <source>
        <dbReference type="Proteomes" id="UP001325479"/>
    </source>
</evidence>
<name>A0ABZ0WKW8_9BURK</name>
<dbReference type="EMBL" id="CP139965">
    <property type="protein sequence ID" value="WQD77946.1"/>
    <property type="molecule type" value="Genomic_DNA"/>
</dbReference>
<protein>
    <submittedName>
        <fullName evidence="1">Uncharacterized protein</fullName>
    </submittedName>
</protein>
<dbReference type="Proteomes" id="UP001325479">
    <property type="component" value="Chromosome"/>
</dbReference>
<gene>
    <name evidence="1" type="ORF">U0042_28675</name>
</gene>
<sequence length="83" mass="9036">MTDGERQQGVAAYQAYTESLKKAEGLAAPTDRSPPARRPWCGSVLFQDIAVFDAALQPFARDGAGDADEPPAFCRIRLLQKEP</sequence>